<evidence type="ECO:0008006" key="4">
    <source>
        <dbReference type="Google" id="ProtNLM"/>
    </source>
</evidence>
<dbReference type="EMBL" id="BTSX01000004">
    <property type="protein sequence ID" value="GMS97690.1"/>
    <property type="molecule type" value="Genomic_DNA"/>
</dbReference>
<reference evidence="2" key="1">
    <citation type="submission" date="2023-10" db="EMBL/GenBank/DDBJ databases">
        <title>Genome assembly of Pristionchus species.</title>
        <authorList>
            <person name="Yoshida K."/>
            <person name="Sommer R.J."/>
        </authorList>
    </citation>
    <scope>NUCLEOTIDE SEQUENCE</scope>
    <source>
        <strain evidence="2">RS0144</strain>
    </source>
</reference>
<comment type="caution">
    <text evidence="2">The sequence shown here is derived from an EMBL/GenBank/DDBJ whole genome shotgun (WGS) entry which is preliminary data.</text>
</comment>
<proteinExistence type="predicted"/>
<keyword evidence="3" id="KW-1185">Reference proteome</keyword>
<gene>
    <name evidence="2" type="ORF">PENTCL1PPCAC_19865</name>
</gene>
<dbReference type="AlphaFoldDB" id="A0AAV5TT90"/>
<evidence type="ECO:0000256" key="1">
    <source>
        <dbReference type="SAM" id="Phobius"/>
    </source>
</evidence>
<protein>
    <recommendedName>
        <fullName evidence="4">G protein-coupled receptor</fullName>
    </recommendedName>
</protein>
<keyword evidence="1" id="KW-0472">Membrane</keyword>
<accession>A0AAV5TT90</accession>
<keyword evidence="1" id="KW-1133">Transmembrane helix</keyword>
<keyword evidence="1" id="KW-0812">Transmembrane</keyword>
<organism evidence="2 3">
    <name type="scientific">Pristionchus entomophagus</name>
    <dbReference type="NCBI Taxonomy" id="358040"/>
    <lineage>
        <taxon>Eukaryota</taxon>
        <taxon>Metazoa</taxon>
        <taxon>Ecdysozoa</taxon>
        <taxon>Nematoda</taxon>
        <taxon>Chromadorea</taxon>
        <taxon>Rhabditida</taxon>
        <taxon>Rhabditina</taxon>
        <taxon>Diplogasteromorpha</taxon>
        <taxon>Diplogasteroidea</taxon>
        <taxon>Neodiplogasteridae</taxon>
        <taxon>Pristionchus</taxon>
    </lineage>
</organism>
<evidence type="ECO:0000313" key="2">
    <source>
        <dbReference type="EMBL" id="GMS97690.1"/>
    </source>
</evidence>
<feature type="transmembrane region" description="Helical" evidence="1">
    <location>
        <begin position="26"/>
        <end position="45"/>
    </location>
</feature>
<sequence length="83" mass="9289">MVDNSLSIKPGRTLQVTCNVCFARCIPQLLTATLYISVIITNLLFMRMESTYSARVVWRFALEFTIPITASRCVVVDNSLSAN</sequence>
<dbReference type="Proteomes" id="UP001432027">
    <property type="component" value="Unassembled WGS sequence"/>
</dbReference>
<evidence type="ECO:0000313" key="3">
    <source>
        <dbReference type="Proteomes" id="UP001432027"/>
    </source>
</evidence>
<name>A0AAV5TT90_9BILA</name>